<dbReference type="EMBL" id="BMAW01061750">
    <property type="protein sequence ID" value="GFT32725.1"/>
    <property type="molecule type" value="Genomic_DNA"/>
</dbReference>
<keyword evidence="2" id="KW-1185">Reference proteome</keyword>
<comment type="caution">
    <text evidence="1">The sequence shown here is derived from an EMBL/GenBank/DDBJ whole genome shotgun (WGS) entry which is preliminary data.</text>
</comment>
<name>A0A8X6NUP3_NEPPI</name>
<proteinExistence type="predicted"/>
<evidence type="ECO:0000313" key="2">
    <source>
        <dbReference type="Proteomes" id="UP000887013"/>
    </source>
</evidence>
<protein>
    <submittedName>
        <fullName evidence="1">Uncharacterized protein</fullName>
    </submittedName>
</protein>
<dbReference type="AlphaFoldDB" id="A0A8X6NUP3"/>
<evidence type="ECO:0000313" key="1">
    <source>
        <dbReference type="EMBL" id="GFT32725.1"/>
    </source>
</evidence>
<feature type="non-terminal residue" evidence="1">
    <location>
        <position position="34"/>
    </location>
</feature>
<accession>A0A8X6NUP3</accession>
<reference evidence="1" key="1">
    <citation type="submission" date="2020-08" db="EMBL/GenBank/DDBJ databases">
        <title>Multicomponent nature underlies the extraordinary mechanical properties of spider dragline silk.</title>
        <authorList>
            <person name="Kono N."/>
            <person name="Nakamura H."/>
            <person name="Mori M."/>
            <person name="Yoshida Y."/>
            <person name="Ohtoshi R."/>
            <person name="Malay A.D."/>
            <person name="Moran D.A.P."/>
            <person name="Tomita M."/>
            <person name="Numata K."/>
            <person name="Arakawa K."/>
        </authorList>
    </citation>
    <scope>NUCLEOTIDE SEQUENCE</scope>
</reference>
<sequence>MRYGDDIQSANRELPTAFAEACSDCVTFLRGADE</sequence>
<gene>
    <name evidence="1" type="ORF">NPIL_461521</name>
</gene>
<dbReference type="Proteomes" id="UP000887013">
    <property type="component" value="Unassembled WGS sequence"/>
</dbReference>
<organism evidence="1 2">
    <name type="scientific">Nephila pilipes</name>
    <name type="common">Giant wood spider</name>
    <name type="synonym">Nephila maculata</name>
    <dbReference type="NCBI Taxonomy" id="299642"/>
    <lineage>
        <taxon>Eukaryota</taxon>
        <taxon>Metazoa</taxon>
        <taxon>Ecdysozoa</taxon>
        <taxon>Arthropoda</taxon>
        <taxon>Chelicerata</taxon>
        <taxon>Arachnida</taxon>
        <taxon>Araneae</taxon>
        <taxon>Araneomorphae</taxon>
        <taxon>Entelegynae</taxon>
        <taxon>Araneoidea</taxon>
        <taxon>Nephilidae</taxon>
        <taxon>Nephila</taxon>
    </lineage>
</organism>